<organism evidence="3 4">
    <name type="scientific">Algoriphagus sediminis</name>
    <dbReference type="NCBI Taxonomy" id="3057113"/>
    <lineage>
        <taxon>Bacteria</taxon>
        <taxon>Pseudomonadati</taxon>
        <taxon>Bacteroidota</taxon>
        <taxon>Cytophagia</taxon>
        <taxon>Cytophagales</taxon>
        <taxon>Cyclobacteriaceae</taxon>
        <taxon>Algoriphagus</taxon>
    </lineage>
</organism>
<feature type="domain" description="Beta-lactamase-related" evidence="2">
    <location>
        <begin position="341"/>
        <end position="644"/>
    </location>
</feature>
<evidence type="ECO:0000313" key="4">
    <source>
        <dbReference type="Proteomes" id="UP001171916"/>
    </source>
</evidence>
<dbReference type="RefSeq" id="WP_289998654.1">
    <property type="nucleotide sequence ID" value="NZ_JAUEPH010000001.1"/>
</dbReference>
<feature type="signal peptide" evidence="1">
    <location>
        <begin position="1"/>
        <end position="19"/>
    </location>
</feature>
<accession>A0ABT7Y9B3</accession>
<keyword evidence="3" id="KW-0378">Hydrolase</keyword>
<keyword evidence="4" id="KW-1185">Reference proteome</keyword>
<dbReference type="SUPFAM" id="SSF49464">
    <property type="entry name" value="Carboxypeptidase regulatory domain-like"/>
    <property type="match status" value="1"/>
</dbReference>
<protein>
    <submittedName>
        <fullName evidence="3">Serine hydrolase</fullName>
    </submittedName>
</protein>
<dbReference type="InterPro" id="IPR050491">
    <property type="entry name" value="AmpC-like"/>
</dbReference>
<dbReference type="SUPFAM" id="SSF56601">
    <property type="entry name" value="beta-lactamase/transpeptidase-like"/>
    <property type="match status" value="1"/>
</dbReference>
<dbReference type="Proteomes" id="UP001171916">
    <property type="component" value="Unassembled WGS sequence"/>
</dbReference>
<dbReference type="InterPro" id="IPR001466">
    <property type="entry name" value="Beta-lactam-related"/>
</dbReference>
<dbReference type="PANTHER" id="PTHR46825:SF10">
    <property type="entry name" value="BETA-LACTAMASE-RELATED DOMAIN-CONTAINING PROTEIN"/>
    <property type="match status" value="1"/>
</dbReference>
<dbReference type="GO" id="GO:0016787">
    <property type="term" value="F:hydrolase activity"/>
    <property type="evidence" value="ECO:0007669"/>
    <property type="project" value="UniProtKB-KW"/>
</dbReference>
<dbReference type="EMBL" id="JAUEPH010000001">
    <property type="protein sequence ID" value="MDN3203103.1"/>
    <property type="molecule type" value="Genomic_DNA"/>
</dbReference>
<reference evidence="3" key="1">
    <citation type="submission" date="2023-06" db="EMBL/GenBank/DDBJ databases">
        <title>Robiginitalea aurantiacus sp. nov. and Algoriphagus sediminis sp. nov., isolated from coastal sediment.</title>
        <authorList>
            <person name="Zhou Z.Y."/>
            <person name="An J."/>
            <person name="Jia Y.W."/>
            <person name="Du Z.J."/>
        </authorList>
    </citation>
    <scope>NUCLEOTIDE SEQUENCE</scope>
    <source>
        <strain evidence="3">C2-7</strain>
    </source>
</reference>
<evidence type="ECO:0000259" key="2">
    <source>
        <dbReference type="Pfam" id="PF00144"/>
    </source>
</evidence>
<comment type="caution">
    <text evidence="3">The sequence shown here is derived from an EMBL/GenBank/DDBJ whole genome shotgun (WGS) entry which is preliminary data.</text>
</comment>
<dbReference type="Gene3D" id="2.60.40.1120">
    <property type="entry name" value="Carboxypeptidase-like, regulatory domain"/>
    <property type="match status" value="1"/>
</dbReference>
<dbReference type="InterPro" id="IPR008969">
    <property type="entry name" value="CarboxyPept-like_regulatory"/>
</dbReference>
<proteinExistence type="predicted"/>
<dbReference type="InterPro" id="IPR012338">
    <property type="entry name" value="Beta-lactam/transpept-like"/>
</dbReference>
<dbReference type="PANTHER" id="PTHR46825">
    <property type="entry name" value="D-ALANYL-D-ALANINE-CARBOXYPEPTIDASE/ENDOPEPTIDASE AMPH"/>
    <property type="match status" value="1"/>
</dbReference>
<dbReference type="Gene3D" id="3.40.710.10">
    <property type="entry name" value="DD-peptidase/beta-lactamase superfamily"/>
    <property type="match status" value="1"/>
</dbReference>
<dbReference type="Pfam" id="PF00144">
    <property type="entry name" value="Beta-lactamase"/>
    <property type="match status" value="1"/>
</dbReference>
<dbReference type="Pfam" id="PF13715">
    <property type="entry name" value="CarbopepD_reg_2"/>
    <property type="match status" value="1"/>
</dbReference>
<gene>
    <name evidence="3" type="ORF">QVH07_03040</name>
</gene>
<keyword evidence="1" id="KW-0732">Signal</keyword>
<feature type="chain" id="PRO_5046587761" evidence="1">
    <location>
        <begin position="20"/>
        <end position="667"/>
    </location>
</feature>
<evidence type="ECO:0000256" key="1">
    <source>
        <dbReference type="SAM" id="SignalP"/>
    </source>
</evidence>
<name>A0ABT7Y9B3_9BACT</name>
<evidence type="ECO:0000313" key="3">
    <source>
        <dbReference type="EMBL" id="MDN3203103.1"/>
    </source>
</evidence>
<sequence length="667" mass="74702">MKKLLLLLFVSLHMALAHGQIHLKGNITDTEGKALAYASIGIPGTEYGTISEENGDFDLIIKEPEDGFEVLFAALGYQTQSRTYSTIDQSKPLKIQLSPKEITLEAVTVWDKKIRPKSIELGNGKSFLTRGMLAYDTLSGGSAMAILIDPSESKDLNYMTGVSLRIAISKLPQFKVRFRMMDVDESNKGKPGKDLLNENVIIKSGIRKGWLDFDLRPYALEPKEPFYMVFEWILDLKDRKYIYNAYEDFMNEYPKRVHYDTAIVDGEEIIDVRINELVAGTAFGVTGIKGKNEGMLTYTRSNSFGDWNRDNAVLSAKATFSNSLDYLPEEEDCESIECQIDEIMAYLSEEYPAPGLQFSLSKEGYNFYSKGVGYKDISDSLAVDRNTQFRIASVSKTMAAYAAFRASLEDSAFLDSPIGRLLPDIPEAYKEITPRQLANHSAGVPDYQEESLDEIYQQKNYKNLEEALELFIDRPLVSVPGQAYFYSSYGFTLLGASLEKASQLPYLDLLDSVLWKPTGMSSTYGDLKNGQPGKSKFYLYTEEEGPEYDLSYSYSSGGLISTTDNLVTFGTFLLEQGYFESQAFTESLVETNSERVFYGLGWYMMEMSSGEKVYFHAGELPSSGSFILVHPDSGVVFALLANGPILYDENGDIPGPLMKIFNFTTED</sequence>